<dbReference type="EMBL" id="JBFTWV010000142">
    <property type="protein sequence ID" value="KAL2785518.1"/>
    <property type="molecule type" value="Genomic_DNA"/>
</dbReference>
<dbReference type="CDD" id="cd00067">
    <property type="entry name" value="GAL4"/>
    <property type="match status" value="1"/>
</dbReference>
<proteinExistence type="predicted"/>
<evidence type="ECO:0000256" key="6">
    <source>
        <dbReference type="ARBA" id="ARBA00023242"/>
    </source>
</evidence>
<dbReference type="Pfam" id="PF04082">
    <property type="entry name" value="Fungal_trans"/>
    <property type="match status" value="1"/>
</dbReference>
<comment type="caution">
    <text evidence="8">The sequence shown here is derived from an EMBL/GenBank/DDBJ whole genome shotgun (WGS) entry which is preliminary data.</text>
</comment>
<evidence type="ECO:0000256" key="4">
    <source>
        <dbReference type="ARBA" id="ARBA00023125"/>
    </source>
</evidence>
<evidence type="ECO:0000256" key="5">
    <source>
        <dbReference type="ARBA" id="ARBA00023163"/>
    </source>
</evidence>
<protein>
    <recommendedName>
        <fullName evidence="7">Zn(2)-C6 fungal-type domain-containing protein</fullName>
    </recommendedName>
</protein>
<keyword evidence="6" id="KW-0539">Nucleus</keyword>
<organism evidence="8 9">
    <name type="scientific">Aspergillus keveii</name>
    <dbReference type="NCBI Taxonomy" id="714993"/>
    <lineage>
        <taxon>Eukaryota</taxon>
        <taxon>Fungi</taxon>
        <taxon>Dikarya</taxon>
        <taxon>Ascomycota</taxon>
        <taxon>Pezizomycotina</taxon>
        <taxon>Eurotiomycetes</taxon>
        <taxon>Eurotiomycetidae</taxon>
        <taxon>Eurotiales</taxon>
        <taxon>Aspergillaceae</taxon>
        <taxon>Aspergillus</taxon>
        <taxon>Aspergillus subgen. Nidulantes</taxon>
    </lineage>
</organism>
<reference evidence="8 9" key="1">
    <citation type="submission" date="2024-07" db="EMBL/GenBank/DDBJ databases">
        <title>Section-level genome sequencing and comparative genomics of Aspergillus sections Usti and Cavernicolus.</title>
        <authorList>
            <consortium name="Lawrence Berkeley National Laboratory"/>
            <person name="Nybo J.L."/>
            <person name="Vesth T.C."/>
            <person name="Theobald S."/>
            <person name="Frisvad J.C."/>
            <person name="Larsen T.O."/>
            <person name="Kjaerboelling I."/>
            <person name="Rothschild-Mancinelli K."/>
            <person name="Lyhne E.K."/>
            <person name="Kogle M.E."/>
            <person name="Barry K."/>
            <person name="Clum A."/>
            <person name="Na H."/>
            <person name="Ledsgaard L."/>
            <person name="Lin J."/>
            <person name="Lipzen A."/>
            <person name="Kuo A."/>
            <person name="Riley R."/>
            <person name="Mondo S."/>
            <person name="Labutti K."/>
            <person name="Haridas S."/>
            <person name="Pangalinan J."/>
            <person name="Salamov A.A."/>
            <person name="Simmons B.A."/>
            <person name="Magnuson J.K."/>
            <person name="Chen J."/>
            <person name="Drula E."/>
            <person name="Henrissat B."/>
            <person name="Wiebenga A."/>
            <person name="Lubbers R.J."/>
            <person name="Gomes A.C."/>
            <person name="Makela M.R."/>
            <person name="Stajich J."/>
            <person name="Grigoriev I.V."/>
            <person name="Mortensen U.H."/>
            <person name="De Vries R.P."/>
            <person name="Baker S.E."/>
            <person name="Andersen M.R."/>
        </authorList>
    </citation>
    <scope>NUCLEOTIDE SEQUENCE [LARGE SCALE GENOMIC DNA]</scope>
    <source>
        <strain evidence="8 9">CBS 209.92</strain>
    </source>
</reference>
<dbReference type="Pfam" id="PF00172">
    <property type="entry name" value="Zn_clus"/>
    <property type="match status" value="1"/>
</dbReference>
<dbReference type="CDD" id="cd12148">
    <property type="entry name" value="fungal_TF_MHR"/>
    <property type="match status" value="1"/>
</dbReference>
<feature type="domain" description="Zn(2)-C6 fungal-type" evidence="7">
    <location>
        <begin position="20"/>
        <end position="52"/>
    </location>
</feature>
<accession>A0ABR4FR72</accession>
<evidence type="ECO:0000313" key="9">
    <source>
        <dbReference type="Proteomes" id="UP001610563"/>
    </source>
</evidence>
<keyword evidence="2" id="KW-0479">Metal-binding</keyword>
<dbReference type="Gene3D" id="4.10.240.10">
    <property type="entry name" value="Zn(2)-C6 fungal-type DNA-binding domain"/>
    <property type="match status" value="1"/>
</dbReference>
<dbReference type="InterPro" id="IPR007219">
    <property type="entry name" value="XnlR_reg_dom"/>
</dbReference>
<dbReference type="SUPFAM" id="SSF57701">
    <property type="entry name" value="Zn2/Cys6 DNA-binding domain"/>
    <property type="match status" value="1"/>
</dbReference>
<keyword evidence="5" id="KW-0804">Transcription</keyword>
<dbReference type="InterPro" id="IPR036864">
    <property type="entry name" value="Zn2-C6_fun-type_DNA-bd_sf"/>
</dbReference>
<dbReference type="Proteomes" id="UP001610563">
    <property type="component" value="Unassembled WGS sequence"/>
</dbReference>
<evidence type="ECO:0000256" key="2">
    <source>
        <dbReference type="ARBA" id="ARBA00022723"/>
    </source>
</evidence>
<sequence>MDSSLSTSGRKWSRVRMRKACDHCRRSKSRCEKTDGSPSCIACEARGIACIITPQTVRQAGPRPSRVLPVAFDSDASTFISGRQRSKVVLYDWIYGTTRSSDLLNDPRLLANYADDVRQNVEYAVSQLAKVDIIDCETDFLATTSLPQEFTPLPEEAELLQMILMFSDSVHLAFPLFREYIDQWLTERTYMDPCIREDIPAWASLNIVLAMGYKYQTLRYPHMMENSVKCERYFKNAIDTIPCLIFKPATLSDVEALLGMVLLMSCSLEYPLTYGLLGVAIRKARTLRAEQVHSSRVGGVVQERRARVFWVGYVLDKMTSFIQGLAPCEDDTNFDVDMPRSVNDQSGTIILPNGFKLPFGQHVCQLAVIRGRIFTMLYSSNAHYQPSLIEDLSSQLRAWRVSVHPECEASLEIMEESSFSRLYMVLLLLAYHHTVITLHRADYLAHADTPELQAEPLAACARSARKALSLTRYCPIYAPVAVRSVLMAVFASFVTLTMHILDKPWDPNAKADLAAMQDAYKFVLDLVNFNSSLPPDRVGSLDSMLKICRWHLDSAERAIRLSQDVA</sequence>
<keyword evidence="4" id="KW-0238">DNA-binding</keyword>
<evidence type="ECO:0000256" key="1">
    <source>
        <dbReference type="ARBA" id="ARBA00004123"/>
    </source>
</evidence>
<evidence type="ECO:0000259" key="7">
    <source>
        <dbReference type="PROSITE" id="PS50048"/>
    </source>
</evidence>
<dbReference type="SMART" id="SM00906">
    <property type="entry name" value="Fungal_trans"/>
    <property type="match status" value="1"/>
</dbReference>
<dbReference type="PROSITE" id="PS00463">
    <property type="entry name" value="ZN2_CY6_FUNGAL_1"/>
    <property type="match status" value="1"/>
</dbReference>
<comment type="subcellular location">
    <subcellularLocation>
        <location evidence="1">Nucleus</location>
    </subcellularLocation>
</comment>
<dbReference type="InterPro" id="IPR050987">
    <property type="entry name" value="AtrR-like"/>
</dbReference>
<keyword evidence="3" id="KW-0805">Transcription regulation</keyword>
<name>A0ABR4FR72_9EURO</name>
<dbReference type="PROSITE" id="PS50048">
    <property type="entry name" value="ZN2_CY6_FUNGAL_2"/>
    <property type="match status" value="1"/>
</dbReference>
<evidence type="ECO:0000313" key="8">
    <source>
        <dbReference type="EMBL" id="KAL2785518.1"/>
    </source>
</evidence>
<dbReference type="SMART" id="SM00066">
    <property type="entry name" value="GAL4"/>
    <property type="match status" value="1"/>
</dbReference>
<keyword evidence="9" id="KW-1185">Reference proteome</keyword>
<dbReference type="InterPro" id="IPR001138">
    <property type="entry name" value="Zn2Cys6_DnaBD"/>
</dbReference>
<dbReference type="PANTHER" id="PTHR46910:SF37">
    <property type="entry name" value="ZN(II)2CYS6 TRANSCRIPTION FACTOR (EUROFUNG)"/>
    <property type="match status" value="1"/>
</dbReference>
<dbReference type="PANTHER" id="PTHR46910">
    <property type="entry name" value="TRANSCRIPTION FACTOR PDR1"/>
    <property type="match status" value="1"/>
</dbReference>
<evidence type="ECO:0000256" key="3">
    <source>
        <dbReference type="ARBA" id="ARBA00023015"/>
    </source>
</evidence>
<gene>
    <name evidence="8" type="ORF">BJX66DRAFT_343026</name>
</gene>